<feature type="non-terminal residue" evidence="1">
    <location>
        <position position="27"/>
    </location>
</feature>
<organism evidence="1">
    <name type="scientific">marine metagenome</name>
    <dbReference type="NCBI Taxonomy" id="408172"/>
    <lineage>
        <taxon>unclassified sequences</taxon>
        <taxon>metagenomes</taxon>
        <taxon>ecological metagenomes</taxon>
    </lineage>
</organism>
<accession>A0A382EQB8</accession>
<gene>
    <name evidence="1" type="ORF">METZ01_LOCUS205742</name>
</gene>
<reference evidence="1" key="1">
    <citation type="submission" date="2018-05" db="EMBL/GenBank/DDBJ databases">
        <authorList>
            <person name="Lanie J.A."/>
            <person name="Ng W.-L."/>
            <person name="Kazmierczak K.M."/>
            <person name="Andrzejewski T.M."/>
            <person name="Davidsen T.M."/>
            <person name="Wayne K.J."/>
            <person name="Tettelin H."/>
            <person name="Glass J.I."/>
            <person name="Rusch D."/>
            <person name="Podicherti R."/>
            <person name="Tsui H.-C.T."/>
            <person name="Winkler M.E."/>
        </authorList>
    </citation>
    <scope>NUCLEOTIDE SEQUENCE</scope>
</reference>
<dbReference type="EMBL" id="UINC01045751">
    <property type="protein sequence ID" value="SVB52888.1"/>
    <property type="molecule type" value="Genomic_DNA"/>
</dbReference>
<sequence length="27" mass="3134">MKMHMSQNKITVLIGNQKLFDTLSEII</sequence>
<name>A0A382EQB8_9ZZZZ</name>
<protein>
    <submittedName>
        <fullName evidence="1">Uncharacterized protein</fullName>
    </submittedName>
</protein>
<proteinExistence type="predicted"/>
<dbReference type="AlphaFoldDB" id="A0A382EQB8"/>
<evidence type="ECO:0000313" key="1">
    <source>
        <dbReference type="EMBL" id="SVB52888.1"/>
    </source>
</evidence>